<comment type="subcellular location">
    <subcellularLocation>
        <location evidence="1 12">Golgi apparatus</location>
        <location evidence="1 12">Golgi stack membrane</location>
        <topology evidence="1 12">Single-pass type II membrane protein</topology>
    </subcellularLocation>
</comment>
<dbReference type="EMBL" id="OV170232">
    <property type="protein sequence ID" value="CAH0718202.1"/>
    <property type="molecule type" value="Genomic_DNA"/>
</dbReference>
<keyword evidence="6 12" id="KW-0812">Transmembrane</keyword>
<evidence type="ECO:0000256" key="8">
    <source>
        <dbReference type="ARBA" id="ARBA00022989"/>
    </source>
</evidence>
<evidence type="ECO:0000313" key="15">
    <source>
        <dbReference type="EMBL" id="CAH0718202.1"/>
    </source>
</evidence>
<name>A0A8J9UR58_9NEOP</name>
<evidence type="ECO:0000256" key="1">
    <source>
        <dbReference type="ARBA" id="ARBA00004447"/>
    </source>
</evidence>
<dbReference type="GO" id="GO:0008417">
    <property type="term" value="F:fucosyltransferase activity"/>
    <property type="evidence" value="ECO:0007669"/>
    <property type="project" value="InterPro"/>
</dbReference>
<dbReference type="InterPro" id="IPR038577">
    <property type="entry name" value="GT10-like_C_sf"/>
</dbReference>
<accession>A0A8J9UR58</accession>
<dbReference type="SUPFAM" id="SSF53756">
    <property type="entry name" value="UDP-Glycosyltransferase/glycogen phosphorylase"/>
    <property type="match status" value="1"/>
</dbReference>
<feature type="domain" description="Fucosyltransferase N-terminal" evidence="14">
    <location>
        <begin position="60"/>
        <end position="171"/>
    </location>
</feature>
<dbReference type="Proteomes" id="UP000838878">
    <property type="component" value="Chromosome 12"/>
</dbReference>
<keyword evidence="7" id="KW-0735">Signal-anchor</keyword>
<evidence type="ECO:0000256" key="2">
    <source>
        <dbReference type="ARBA" id="ARBA00004922"/>
    </source>
</evidence>
<dbReference type="Pfam" id="PF00852">
    <property type="entry name" value="Glyco_transf_10"/>
    <property type="match status" value="1"/>
</dbReference>
<dbReference type="InterPro" id="IPR001503">
    <property type="entry name" value="Glyco_trans_10"/>
</dbReference>
<dbReference type="InterPro" id="IPR031481">
    <property type="entry name" value="Glyco_tran_10_N"/>
</dbReference>
<keyword evidence="10 12" id="KW-0472">Membrane</keyword>
<comment type="pathway">
    <text evidence="2">Protein modification; protein glycosylation.</text>
</comment>
<dbReference type="OrthoDB" id="427096at2759"/>
<keyword evidence="4 12" id="KW-0328">Glycosyltransferase</keyword>
<evidence type="ECO:0000313" key="16">
    <source>
        <dbReference type="Proteomes" id="UP000838878"/>
    </source>
</evidence>
<dbReference type="GO" id="GO:0032580">
    <property type="term" value="C:Golgi cisterna membrane"/>
    <property type="evidence" value="ECO:0007669"/>
    <property type="project" value="UniProtKB-SubCell"/>
</dbReference>
<dbReference type="UniPathway" id="UPA00378"/>
<evidence type="ECO:0000256" key="12">
    <source>
        <dbReference type="RuleBase" id="RU003832"/>
    </source>
</evidence>
<dbReference type="EC" id="2.4.1.-" evidence="12"/>
<dbReference type="Pfam" id="PF17039">
    <property type="entry name" value="Glyco_tran_10_N"/>
    <property type="match status" value="1"/>
</dbReference>
<gene>
    <name evidence="15" type="ORF">BINO364_LOCUS4724</name>
</gene>
<evidence type="ECO:0000256" key="10">
    <source>
        <dbReference type="ARBA" id="ARBA00023136"/>
    </source>
</evidence>
<sequence length="415" mass="49006">MLYFLKLQKCNIKSMIFTLFAICCCVSLHLFCVNYILNIADDINSVFASKRYIIRKSKGTKYILLWTEHQDYLLLKDNEIIFPSRNCSISNCIFTKAKDLFDEDYTRFDAVLFNEAILNSKNRPLKRNDSQIYIFHTVESSYNVPACELFNDGFFNWTLTYRLDSDITWSYFVVRNRKGKIVAPSEKIKWRRSYKAVSPKIKSILNGKQKAAAWLVSHCKADSLRDEYLTRLQEHLFHFDLKIDVYGKCSESICPNDDCDKMIKKDYYFYMAFENSLADDYVTEKVLHGYNNYAVPIVYGGANYSRFLPVGSYLNAREMHPYNLAFAMYKAMQIPTVYQSYFLWTNLYSISDDFKSHHPLCKLCSALHRGDKYPYKEKFRLWWNGLNGMKWCLSNDYWNETSNVNLDAKHVFNFY</sequence>
<keyword evidence="11" id="KW-0325">Glycoprotein</keyword>
<proteinExistence type="inferred from homology"/>
<protein>
    <recommendedName>
        <fullName evidence="12">Fucosyltransferase</fullName>
        <ecNumber evidence="12">2.4.1.-</ecNumber>
    </recommendedName>
</protein>
<evidence type="ECO:0000256" key="4">
    <source>
        <dbReference type="ARBA" id="ARBA00022676"/>
    </source>
</evidence>
<keyword evidence="16" id="KW-1185">Reference proteome</keyword>
<dbReference type="PANTHER" id="PTHR48438:SF1">
    <property type="entry name" value="ALPHA-(1,3)-FUCOSYLTRANSFERASE C-RELATED"/>
    <property type="match status" value="1"/>
</dbReference>
<dbReference type="Gene3D" id="3.40.50.11660">
    <property type="entry name" value="Glycosyl transferase family 10, C-terminal domain"/>
    <property type="match status" value="1"/>
</dbReference>
<dbReference type="PANTHER" id="PTHR48438">
    <property type="entry name" value="ALPHA-(1,3)-FUCOSYLTRANSFERASE C-RELATED"/>
    <property type="match status" value="1"/>
</dbReference>
<organism evidence="15 16">
    <name type="scientific">Brenthis ino</name>
    <name type="common">lesser marbled fritillary</name>
    <dbReference type="NCBI Taxonomy" id="405034"/>
    <lineage>
        <taxon>Eukaryota</taxon>
        <taxon>Metazoa</taxon>
        <taxon>Ecdysozoa</taxon>
        <taxon>Arthropoda</taxon>
        <taxon>Hexapoda</taxon>
        <taxon>Insecta</taxon>
        <taxon>Pterygota</taxon>
        <taxon>Neoptera</taxon>
        <taxon>Endopterygota</taxon>
        <taxon>Lepidoptera</taxon>
        <taxon>Glossata</taxon>
        <taxon>Ditrysia</taxon>
        <taxon>Papilionoidea</taxon>
        <taxon>Nymphalidae</taxon>
        <taxon>Heliconiinae</taxon>
        <taxon>Argynnini</taxon>
        <taxon>Brenthis</taxon>
    </lineage>
</organism>
<evidence type="ECO:0000256" key="7">
    <source>
        <dbReference type="ARBA" id="ARBA00022968"/>
    </source>
</evidence>
<evidence type="ECO:0000256" key="3">
    <source>
        <dbReference type="ARBA" id="ARBA00008919"/>
    </source>
</evidence>
<evidence type="ECO:0000259" key="13">
    <source>
        <dbReference type="Pfam" id="PF00852"/>
    </source>
</evidence>
<evidence type="ECO:0000256" key="9">
    <source>
        <dbReference type="ARBA" id="ARBA00023034"/>
    </source>
</evidence>
<reference evidence="15" key="1">
    <citation type="submission" date="2021-12" db="EMBL/GenBank/DDBJ databases">
        <authorList>
            <person name="Martin H S."/>
        </authorList>
    </citation>
    <scope>NUCLEOTIDE SEQUENCE</scope>
</reference>
<keyword evidence="9 12" id="KW-0333">Golgi apparatus</keyword>
<dbReference type="InterPro" id="IPR055270">
    <property type="entry name" value="Glyco_tran_10_C"/>
</dbReference>
<evidence type="ECO:0000259" key="14">
    <source>
        <dbReference type="Pfam" id="PF17039"/>
    </source>
</evidence>
<comment type="similarity">
    <text evidence="3 12">Belongs to the glycosyltransferase 10 family.</text>
</comment>
<feature type="non-terminal residue" evidence="15">
    <location>
        <position position="415"/>
    </location>
</feature>
<keyword evidence="5 12" id="KW-0808">Transferase</keyword>
<feature type="domain" description="Fucosyltransferase C-terminal" evidence="13">
    <location>
        <begin position="206"/>
        <end position="372"/>
    </location>
</feature>
<keyword evidence="8 12" id="KW-1133">Transmembrane helix</keyword>
<feature type="transmembrane region" description="Helical" evidence="12">
    <location>
        <begin position="12"/>
        <end position="37"/>
    </location>
</feature>
<dbReference type="AlphaFoldDB" id="A0A8J9UR58"/>
<evidence type="ECO:0000256" key="5">
    <source>
        <dbReference type="ARBA" id="ARBA00022679"/>
    </source>
</evidence>
<evidence type="ECO:0000256" key="6">
    <source>
        <dbReference type="ARBA" id="ARBA00022692"/>
    </source>
</evidence>
<evidence type="ECO:0000256" key="11">
    <source>
        <dbReference type="ARBA" id="ARBA00023180"/>
    </source>
</evidence>